<accession>A0ACB9BEM2</accession>
<keyword evidence="2" id="KW-1185">Reference proteome</keyword>
<evidence type="ECO:0000313" key="2">
    <source>
        <dbReference type="Proteomes" id="UP001055811"/>
    </source>
</evidence>
<dbReference type="Proteomes" id="UP001055811">
    <property type="component" value="Linkage Group LG06"/>
</dbReference>
<protein>
    <submittedName>
        <fullName evidence="1">Uncharacterized protein</fullName>
    </submittedName>
</protein>
<dbReference type="EMBL" id="CM042014">
    <property type="protein sequence ID" value="KAI3720944.1"/>
    <property type="molecule type" value="Genomic_DNA"/>
</dbReference>
<sequence length="400" mass="45624">MAPLTIKEATKPSSHRHRYRHRSSLTQQPQIDTQEKEPLDFVYHTTDTSPIVIFQAVYKIPSVHQVQDFDQWIYTKPTLKFSKFHSKKDPTTTHHPFDGHKGLYSGDPDPAQNEMSSLMFAQSPVNETLGGGELLIKICPFVQNPDEQTPRGIKFNAEKIKPSGLVNLNISMEDSQDVCDPVERDNSTCSTSTSSGYRLFDRQTTIHQLMGGGKAADVLLWKRQRISWGIIVVATVAWLIFERSGLSFLTICSNVLLFLIVLRFLHANYASLRDKEIKTLPELVLSEEMVNYAAASFRIKINYLLLMAHDITLGKDFRLFFMVVGFLWLLSVLGSLISFFTLAYIGTILSVTLPALYNRYEEQVDRCAGKIHRNFSRHYKIVDDSVMSRFPRNLPKDKPM</sequence>
<comment type="caution">
    <text evidence="1">The sequence shown here is derived from an EMBL/GenBank/DDBJ whole genome shotgun (WGS) entry which is preliminary data.</text>
</comment>
<reference evidence="2" key="1">
    <citation type="journal article" date="2022" name="Mol. Ecol. Resour.">
        <title>The genomes of chicory, endive, great burdock and yacon provide insights into Asteraceae palaeo-polyploidization history and plant inulin production.</title>
        <authorList>
            <person name="Fan W."/>
            <person name="Wang S."/>
            <person name="Wang H."/>
            <person name="Wang A."/>
            <person name="Jiang F."/>
            <person name="Liu H."/>
            <person name="Zhao H."/>
            <person name="Xu D."/>
            <person name="Zhang Y."/>
        </authorList>
    </citation>
    <scope>NUCLEOTIDE SEQUENCE [LARGE SCALE GENOMIC DNA]</scope>
    <source>
        <strain evidence="2">cv. Punajuju</strain>
    </source>
</reference>
<gene>
    <name evidence="1" type="ORF">L2E82_31943</name>
</gene>
<reference evidence="1 2" key="2">
    <citation type="journal article" date="2022" name="Mol. Ecol. Resour.">
        <title>The genomes of chicory, endive, great burdock and yacon provide insights into Asteraceae paleo-polyploidization history and plant inulin production.</title>
        <authorList>
            <person name="Fan W."/>
            <person name="Wang S."/>
            <person name="Wang H."/>
            <person name="Wang A."/>
            <person name="Jiang F."/>
            <person name="Liu H."/>
            <person name="Zhao H."/>
            <person name="Xu D."/>
            <person name="Zhang Y."/>
        </authorList>
    </citation>
    <scope>NUCLEOTIDE SEQUENCE [LARGE SCALE GENOMIC DNA]</scope>
    <source>
        <strain evidence="2">cv. Punajuju</strain>
        <tissue evidence="1">Leaves</tissue>
    </source>
</reference>
<proteinExistence type="predicted"/>
<organism evidence="1 2">
    <name type="scientific">Cichorium intybus</name>
    <name type="common">Chicory</name>
    <dbReference type="NCBI Taxonomy" id="13427"/>
    <lineage>
        <taxon>Eukaryota</taxon>
        <taxon>Viridiplantae</taxon>
        <taxon>Streptophyta</taxon>
        <taxon>Embryophyta</taxon>
        <taxon>Tracheophyta</taxon>
        <taxon>Spermatophyta</taxon>
        <taxon>Magnoliopsida</taxon>
        <taxon>eudicotyledons</taxon>
        <taxon>Gunneridae</taxon>
        <taxon>Pentapetalae</taxon>
        <taxon>asterids</taxon>
        <taxon>campanulids</taxon>
        <taxon>Asterales</taxon>
        <taxon>Asteraceae</taxon>
        <taxon>Cichorioideae</taxon>
        <taxon>Cichorieae</taxon>
        <taxon>Cichoriinae</taxon>
        <taxon>Cichorium</taxon>
    </lineage>
</organism>
<name>A0ACB9BEM2_CICIN</name>
<evidence type="ECO:0000313" key="1">
    <source>
        <dbReference type="EMBL" id="KAI3720944.1"/>
    </source>
</evidence>